<keyword evidence="4" id="KW-1185">Reference proteome</keyword>
<feature type="compositionally biased region" description="Polar residues" evidence="2">
    <location>
        <begin position="197"/>
        <end position="209"/>
    </location>
</feature>
<feature type="compositionally biased region" description="Polar residues" evidence="2">
    <location>
        <begin position="492"/>
        <end position="505"/>
    </location>
</feature>
<accession>A0A6A6WJH0</accession>
<dbReference type="GeneID" id="54488842"/>
<evidence type="ECO:0000313" key="3">
    <source>
        <dbReference type="EMBL" id="KAF2762404.1"/>
    </source>
</evidence>
<feature type="compositionally biased region" description="Low complexity" evidence="2">
    <location>
        <begin position="594"/>
        <end position="604"/>
    </location>
</feature>
<evidence type="ECO:0000256" key="1">
    <source>
        <dbReference type="SAM" id="Coils"/>
    </source>
</evidence>
<evidence type="ECO:0000313" key="4">
    <source>
        <dbReference type="Proteomes" id="UP000799437"/>
    </source>
</evidence>
<feature type="compositionally biased region" description="Basic and acidic residues" evidence="2">
    <location>
        <begin position="480"/>
        <end position="491"/>
    </location>
</feature>
<feature type="region of interest" description="Disordered" evidence="2">
    <location>
        <begin position="392"/>
        <end position="435"/>
    </location>
</feature>
<feature type="region of interest" description="Disordered" evidence="2">
    <location>
        <begin position="447"/>
        <end position="466"/>
    </location>
</feature>
<proteinExistence type="predicted"/>
<gene>
    <name evidence="3" type="ORF">EJ05DRAFT_506136</name>
</gene>
<feature type="region of interest" description="Disordered" evidence="2">
    <location>
        <begin position="303"/>
        <end position="333"/>
    </location>
</feature>
<name>A0A6A6WJH0_9PEZI</name>
<evidence type="ECO:0000256" key="2">
    <source>
        <dbReference type="SAM" id="MobiDB-lite"/>
    </source>
</evidence>
<feature type="region of interest" description="Disordered" evidence="2">
    <location>
        <begin position="348"/>
        <end position="379"/>
    </location>
</feature>
<feature type="region of interest" description="Disordered" evidence="2">
    <location>
        <begin position="529"/>
        <end position="630"/>
    </location>
</feature>
<keyword evidence="1" id="KW-0175">Coiled coil</keyword>
<feature type="compositionally biased region" description="Polar residues" evidence="2">
    <location>
        <begin position="315"/>
        <end position="327"/>
    </location>
</feature>
<dbReference type="EMBL" id="ML996565">
    <property type="protein sequence ID" value="KAF2762404.1"/>
    <property type="molecule type" value="Genomic_DNA"/>
</dbReference>
<organism evidence="3 4">
    <name type="scientific">Pseudovirgaria hyperparasitica</name>
    <dbReference type="NCBI Taxonomy" id="470096"/>
    <lineage>
        <taxon>Eukaryota</taxon>
        <taxon>Fungi</taxon>
        <taxon>Dikarya</taxon>
        <taxon>Ascomycota</taxon>
        <taxon>Pezizomycotina</taxon>
        <taxon>Dothideomycetes</taxon>
        <taxon>Dothideomycetes incertae sedis</taxon>
        <taxon>Acrospermales</taxon>
        <taxon>Acrospermaceae</taxon>
        <taxon>Pseudovirgaria</taxon>
    </lineage>
</organism>
<dbReference type="Proteomes" id="UP000799437">
    <property type="component" value="Unassembled WGS sequence"/>
</dbReference>
<dbReference type="AlphaFoldDB" id="A0A6A6WJH0"/>
<reference evidence="3" key="1">
    <citation type="journal article" date="2020" name="Stud. Mycol.">
        <title>101 Dothideomycetes genomes: a test case for predicting lifestyles and emergence of pathogens.</title>
        <authorList>
            <person name="Haridas S."/>
            <person name="Albert R."/>
            <person name="Binder M."/>
            <person name="Bloem J."/>
            <person name="Labutti K."/>
            <person name="Salamov A."/>
            <person name="Andreopoulos B."/>
            <person name="Baker S."/>
            <person name="Barry K."/>
            <person name="Bills G."/>
            <person name="Bluhm B."/>
            <person name="Cannon C."/>
            <person name="Castanera R."/>
            <person name="Culley D."/>
            <person name="Daum C."/>
            <person name="Ezra D."/>
            <person name="Gonzalez J."/>
            <person name="Henrissat B."/>
            <person name="Kuo A."/>
            <person name="Liang C."/>
            <person name="Lipzen A."/>
            <person name="Lutzoni F."/>
            <person name="Magnuson J."/>
            <person name="Mondo S."/>
            <person name="Nolan M."/>
            <person name="Ohm R."/>
            <person name="Pangilinan J."/>
            <person name="Park H.-J."/>
            <person name="Ramirez L."/>
            <person name="Alfaro M."/>
            <person name="Sun H."/>
            <person name="Tritt A."/>
            <person name="Yoshinaga Y."/>
            <person name="Zwiers L.-H."/>
            <person name="Turgeon B."/>
            <person name="Goodwin S."/>
            <person name="Spatafora J."/>
            <person name="Crous P."/>
            <person name="Grigoriev I."/>
        </authorList>
    </citation>
    <scope>NUCLEOTIDE SEQUENCE</scope>
    <source>
        <strain evidence="3">CBS 121739</strain>
    </source>
</reference>
<feature type="coiled-coil region" evidence="1">
    <location>
        <begin position="650"/>
        <end position="702"/>
    </location>
</feature>
<protein>
    <submittedName>
        <fullName evidence="3">Uncharacterized protein</fullName>
    </submittedName>
</protein>
<feature type="region of interest" description="Disordered" evidence="2">
    <location>
        <begin position="1"/>
        <end position="31"/>
    </location>
</feature>
<sequence length="711" mass="77549">MDDITANLDLATPERRTVRNPTPAVGGTRGLRHERSMPIIRYQPPVKGIGLSHVASNANIVPSATAPARVPPRPPRTMPELREDWSQDSQGELCLQTAKELSRSRPLSTSSYKTSVSVQRSNWHIDLYASFYEFEESLRSRGKEVVLGFRPTSSMSSPVANRMSEVSGAGAGTPSSPLFSGKMFNTRPESDPFVSRSVRNSASTRSTINPHAARYDGSATGTDTSDLAFFLRSAPPPPQSGIPLPLKKNSLRDFVKKVTGGTKLRDRSNSDVKVPLPPSVAEKRTASGHKYIALCPEIGPPEAYDTMSPDVRVPSTASQSQRTSGSYHHQVRGGSAFEYTSPRLEDWVQRETARQQQEGFEESDTIKLPRSRSHSTKQSQLIDFDVNALASSANSSLKSPARGLANTKRYKSQEEHSSSTEPNSPLIPSPPFSRTRREVSLPIASHARLFEGDAPPSPASTYSQEPIDMSMLPLPPATSEKGRALNKEARRQLSSSDEAEMPNTNPTRLQRHLAQLMEQEGPLHFTEFERPRPLNVRKPSAAMPGTPDVDLGPATPAKEQSSSAHAADIMKLLSPTCSSEVPSPAAPRSTSGGSASPVRPVSDSPSKDPDDDDDDEPAAPGVVRSGSYSPRVTTRINELCEALLRRNEQVMRLNALNDALRGEVRRCRREVEEALAMQTRVGRDAEEELAVLREENRLLVEAVALLLAGRG</sequence>
<dbReference type="RefSeq" id="XP_033604855.1">
    <property type="nucleotide sequence ID" value="XM_033747788.1"/>
</dbReference>
<feature type="region of interest" description="Disordered" evidence="2">
    <location>
        <begin position="476"/>
        <end position="505"/>
    </location>
</feature>
<feature type="region of interest" description="Disordered" evidence="2">
    <location>
        <begin position="153"/>
        <end position="220"/>
    </location>
</feature>